<proteinExistence type="predicted"/>
<reference evidence="2" key="1">
    <citation type="submission" date="2021-12" db="EMBL/GenBank/DDBJ databases">
        <authorList>
            <person name="King R."/>
        </authorList>
    </citation>
    <scope>NUCLEOTIDE SEQUENCE</scope>
</reference>
<name>A0A9N9WCK6_9NEOP</name>
<dbReference type="AlphaFoldDB" id="A0A9N9WCK6"/>
<feature type="compositionally biased region" description="Pro residues" evidence="1">
    <location>
        <begin position="104"/>
        <end position="114"/>
    </location>
</feature>
<sequence length="420" mass="45692">MSRDAASSGSDRTVDVIDLGAPRELRDAGPRPPPAARAPRLYTPNPRLVARVEAGAFSDDRCRTRDCTGRRRAACPRPPPPGGRGPRPRPRCPSRTPRRGRPTAWPPGAAPPPARRPRARPRPRPPLRPSPRRSRHLVVTLPPAVASAMDSNYRHSTSPEDCSDGNDNDAVSAPSEFLAEFLSAIMQRQYSEALKYCRLILQYEPHNATARGFYPLLQHKWVVRGRRGRRGRSSASATAAGRRPPRARRPARTRTRAADIDIARTLTRPTPDPYVTELILARLSRHLEDGGGWSAGSESWGGSGASQSSLELDSSSGDRSGDRTASSTRDNNGNEPPPHHVTTDDLENDNDVSAPTTFHRPKWKACVTICAGDIVRRGGSAEAAASTLRLLHQVKPSAADAFARTRRLVPDPTGGSADRE</sequence>
<dbReference type="SUPFAM" id="SSF48452">
    <property type="entry name" value="TPR-like"/>
    <property type="match status" value="1"/>
</dbReference>
<dbReference type="PANTHER" id="PTHR21520">
    <property type="entry name" value="GLUTAMATE-RICH PROTEIN 2"/>
    <property type="match status" value="1"/>
</dbReference>
<feature type="compositionally biased region" description="Basic residues" evidence="1">
    <location>
        <begin position="243"/>
        <end position="255"/>
    </location>
</feature>
<feature type="compositionally biased region" description="Low complexity" evidence="1">
    <location>
        <begin position="305"/>
        <end position="327"/>
    </location>
</feature>
<feature type="compositionally biased region" description="Low complexity" evidence="1">
    <location>
        <begin position="233"/>
        <end position="242"/>
    </location>
</feature>
<dbReference type="OrthoDB" id="9950633at2759"/>
<feature type="compositionally biased region" description="Basic and acidic residues" evidence="1">
    <location>
        <begin position="58"/>
        <end position="69"/>
    </location>
</feature>
<accession>A0A9N9WCK6</accession>
<feature type="compositionally biased region" description="Basic residues" evidence="1">
    <location>
        <begin position="115"/>
        <end position="136"/>
    </location>
</feature>
<feature type="compositionally biased region" description="Gly residues" evidence="1">
    <location>
        <begin position="292"/>
        <end position="304"/>
    </location>
</feature>
<gene>
    <name evidence="2" type="ORF">DIATSA_LOCUS5403</name>
</gene>
<evidence type="ECO:0000256" key="1">
    <source>
        <dbReference type="SAM" id="MobiDB-lite"/>
    </source>
</evidence>
<dbReference type="InterPro" id="IPR011990">
    <property type="entry name" value="TPR-like_helical_dom_sf"/>
</dbReference>
<dbReference type="PANTHER" id="PTHR21520:SF2">
    <property type="entry name" value="GLUTAMATE-RICH PROTEIN 2"/>
    <property type="match status" value="1"/>
</dbReference>
<keyword evidence="3" id="KW-1185">Reference proteome</keyword>
<feature type="region of interest" description="Disordered" evidence="1">
    <location>
        <begin position="1"/>
        <end position="169"/>
    </location>
</feature>
<feature type="region of interest" description="Disordered" evidence="1">
    <location>
        <begin position="225"/>
        <end position="267"/>
    </location>
</feature>
<feature type="compositionally biased region" description="Basic residues" evidence="1">
    <location>
        <begin position="86"/>
        <end position="101"/>
    </location>
</feature>
<evidence type="ECO:0000313" key="3">
    <source>
        <dbReference type="Proteomes" id="UP001153714"/>
    </source>
</evidence>
<dbReference type="InterPro" id="IPR026703">
    <property type="entry name" value="ERICH2"/>
</dbReference>
<feature type="region of interest" description="Disordered" evidence="1">
    <location>
        <begin position="292"/>
        <end position="357"/>
    </location>
</feature>
<organism evidence="2 3">
    <name type="scientific">Diatraea saccharalis</name>
    <name type="common">sugarcane borer</name>
    <dbReference type="NCBI Taxonomy" id="40085"/>
    <lineage>
        <taxon>Eukaryota</taxon>
        <taxon>Metazoa</taxon>
        <taxon>Ecdysozoa</taxon>
        <taxon>Arthropoda</taxon>
        <taxon>Hexapoda</taxon>
        <taxon>Insecta</taxon>
        <taxon>Pterygota</taxon>
        <taxon>Neoptera</taxon>
        <taxon>Endopterygota</taxon>
        <taxon>Lepidoptera</taxon>
        <taxon>Glossata</taxon>
        <taxon>Ditrysia</taxon>
        <taxon>Pyraloidea</taxon>
        <taxon>Crambidae</taxon>
        <taxon>Crambinae</taxon>
        <taxon>Diatraea</taxon>
    </lineage>
</organism>
<feature type="compositionally biased region" description="Polar residues" evidence="1">
    <location>
        <begin position="1"/>
        <end position="11"/>
    </location>
</feature>
<dbReference type="Proteomes" id="UP001153714">
    <property type="component" value="Chromosome 17"/>
</dbReference>
<evidence type="ECO:0000313" key="2">
    <source>
        <dbReference type="EMBL" id="CAG9787530.1"/>
    </source>
</evidence>
<dbReference type="EMBL" id="OU893348">
    <property type="protein sequence ID" value="CAG9787530.1"/>
    <property type="molecule type" value="Genomic_DNA"/>
</dbReference>
<reference evidence="2" key="2">
    <citation type="submission" date="2022-10" db="EMBL/GenBank/DDBJ databases">
        <authorList>
            <consortium name="ENA_rothamsted_submissions"/>
            <consortium name="culmorum"/>
            <person name="King R."/>
        </authorList>
    </citation>
    <scope>NUCLEOTIDE SEQUENCE</scope>
</reference>
<protein>
    <submittedName>
        <fullName evidence="2">Uncharacterized protein</fullName>
    </submittedName>
</protein>